<dbReference type="OrthoDB" id="3973009at2759"/>
<dbReference type="RefSeq" id="XP_003955970.1">
    <property type="nucleotide sequence ID" value="XM_003955921.1"/>
</dbReference>
<dbReference type="Pfam" id="PF23179">
    <property type="entry name" value="bHLH_INO2"/>
    <property type="match status" value="1"/>
</dbReference>
<sequence length="309" mass="35825">MNHDSNIDLHDMFDLNTEIDFETAYQMLSNIENASPNYDDKHLNFVSTRSHLHNDMSNMFDYPHGHLQGHFQEPQEQHHQDSQLVHQRNGHYYNHRHQHNGHGHDYNHKHQLPLQHDLTSMHSTAPYANGIAGDELLSTFETNAIEHFLDTLITNDKLDKQNSNSDSLNSTFVTNDVTRSPKKRQSQKAIATLVKEIPVHNEETPTHFEEKYNPGTLLIPEIKIDDSKIPVEIMNDMNKVKKWKHVQVEKIRRNLSRDAFDELIALLSNRSTITVSTKRVPKHILLSYVIEDIRSIVNANKQLESMLQA</sequence>
<dbReference type="eggNOG" id="ENOG502S8Z5">
    <property type="taxonomic scope" value="Eukaryota"/>
</dbReference>
<protein>
    <recommendedName>
        <fullName evidence="1">BHLH domain-containing protein</fullName>
    </recommendedName>
</protein>
<dbReference type="Proteomes" id="UP000005220">
    <property type="component" value="Chromosome 2"/>
</dbReference>
<dbReference type="InterPro" id="IPR057071">
    <property type="entry name" value="bHLH_INO2"/>
</dbReference>
<dbReference type="SUPFAM" id="SSF47459">
    <property type="entry name" value="HLH, helix-loop-helix DNA-binding domain"/>
    <property type="match status" value="1"/>
</dbReference>
<evidence type="ECO:0000313" key="2">
    <source>
        <dbReference type="EMBL" id="CCF56835.1"/>
    </source>
</evidence>
<proteinExistence type="predicted"/>
<dbReference type="PROSITE" id="PS50888">
    <property type="entry name" value="BHLH"/>
    <property type="match status" value="1"/>
</dbReference>
<dbReference type="KEGG" id="kaf:KAFR_0B05400"/>
<dbReference type="GeneID" id="13884717"/>
<dbReference type="FunCoup" id="H2AR35">
    <property type="interactions" value="1632"/>
</dbReference>
<accession>H2AR35</accession>
<keyword evidence="3" id="KW-1185">Reference proteome</keyword>
<dbReference type="AlphaFoldDB" id="H2AR35"/>
<dbReference type="GO" id="GO:0046983">
    <property type="term" value="F:protein dimerization activity"/>
    <property type="evidence" value="ECO:0007669"/>
    <property type="project" value="InterPro"/>
</dbReference>
<dbReference type="HOGENOM" id="CLU_052055_0_0_1"/>
<dbReference type="EMBL" id="HE650822">
    <property type="protein sequence ID" value="CCF56835.1"/>
    <property type="molecule type" value="Genomic_DNA"/>
</dbReference>
<dbReference type="InterPro" id="IPR011598">
    <property type="entry name" value="bHLH_dom"/>
</dbReference>
<evidence type="ECO:0000259" key="1">
    <source>
        <dbReference type="PROSITE" id="PS50888"/>
    </source>
</evidence>
<name>H2AR35_KAZAF</name>
<dbReference type="CDD" id="cd11388">
    <property type="entry name" value="bHLH_ScINO2_like"/>
    <property type="match status" value="1"/>
</dbReference>
<organism evidence="2 3">
    <name type="scientific">Kazachstania africana (strain ATCC 22294 / BCRC 22015 / CBS 2517 / CECT 1963 / NBRC 1671 / NRRL Y-8276)</name>
    <name type="common">Yeast</name>
    <name type="synonym">Kluyveromyces africanus</name>
    <dbReference type="NCBI Taxonomy" id="1071382"/>
    <lineage>
        <taxon>Eukaryota</taxon>
        <taxon>Fungi</taxon>
        <taxon>Dikarya</taxon>
        <taxon>Ascomycota</taxon>
        <taxon>Saccharomycotina</taxon>
        <taxon>Saccharomycetes</taxon>
        <taxon>Saccharomycetales</taxon>
        <taxon>Saccharomycetaceae</taxon>
        <taxon>Kazachstania</taxon>
    </lineage>
</organism>
<reference evidence="2 3" key="1">
    <citation type="journal article" date="2011" name="Proc. Natl. Acad. Sci. U.S.A.">
        <title>Evolutionary erosion of yeast sex chromosomes by mating-type switching accidents.</title>
        <authorList>
            <person name="Gordon J.L."/>
            <person name="Armisen D."/>
            <person name="Proux-Wera E."/>
            <person name="Oheigeartaigh S.S."/>
            <person name="Byrne K.P."/>
            <person name="Wolfe K.H."/>
        </authorList>
    </citation>
    <scope>NUCLEOTIDE SEQUENCE [LARGE SCALE GENOMIC DNA]</scope>
    <source>
        <strain evidence="3">ATCC 22294 / BCRC 22015 / CBS 2517 / CECT 1963 / NBRC 1671 / NRRL Y-8276</strain>
    </source>
</reference>
<gene>
    <name evidence="2" type="primary">KAFR0B05400</name>
    <name evidence="2" type="ORF">KAFR_0B05400</name>
</gene>
<evidence type="ECO:0000313" key="3">
    <source>
        <dbReference type="Proteomes" id="UP000005220"/>
    </source>
</evidence>
<feature type="domain" description="BHLH" evidence="1">
    <location>
        <begin position="240"/>
        <end position="296"/>
    </location>
</feature>
<dbReference type="STRING" id="1071382.H2AR35"/>
<dbReference type="InParanoid" id="H2AR35"/>
<dbReference type="InterPro" id="IPR036638">
    <property type="entry name" value="HLH_DNA-bd_sf"/>
</dbReference>